<feature type="domain" description="Lipid/polyisoprenoid-binding YceI-like" evidence="2">
    <location>
        <begin position="31"/>
        <end position="192"/>
    </location>
</feature>
<dbReference type="InterPro" id="IPR036761">
    <property type="entry name" value="TTHA0802/YceI-like_sf"/>
</dbReference>
<name>A0A0L8AI92_9BACT</name>
<comment type="caution">
    <text evidence="3">The sequence shown here is derived from an EMBL/GenBank/DDBJ whole genome shotgun (WGS) entry which is preliminary data.</text>
</comment>
<keyword evidence="1" id="KW-0732">Signal</keyword>
<protein>
    <recommendedName>
        <fullName evidence="2">Lipid/polyisoprenoid-binding YceI-like domain-containing protein</fullName>
    </recommendedName>
</protein>
<dbReference type="PANTHER" id="PTHR34406:SF1">
    <property type="entry name" value="PROTEIN YCEI"/>
    <property type="match status" value="1"/>
</dbReference>
<evidence type="ECO:0000313" key="3">
    <source>
        <dbReference type="EMBL" id="KOF02113.1"/>
    </source>
</evidence>
<dbReference type="SMART" id="SM00867">
    <property type="entry name" value="YceI"/>
    <property type="match status" value="1"/>
</dbReference>
<reference evidence="4" key="1">
    <citation type="submission" date="2014-11" db="EMBL/GenBank/DDBJ databases">
        <title>Genome sequencing of Roseivirga sp. D-25.</title>
        <authorList>
            <person name="Selvaratnam C."/>
            <person name="Thevarajoo S."/>
            <person name="Goh K.M."/>
            <person name="Eee R."/>
            <person name="Chan K.-G."/>
            <person name="Chong C.S."/>
        </authorList>
    </citation>
    <scope>NUCLEOTIDE SEQUENCE [LARGE SCALE GENOMIC DNA]</scope>
    <source>
        <strain evidence="4">D-25</strain>
    </source>
</reference>
<dbReference type="OrthoDB" id="9794147at2"/>
<sequence length="196" mass="21693">MKVNTTIKFTIRLMLIMLMTMSYSVLSAQEQYSLVKSNQKFMVKGTSSLHDWHMEATDGQGECVLTQTNGIINIQKAEVKFKAEALESGKRGMDKNAYKALKTEDFPWIEFKLSAFEAKQAGKGLVKGDLTIAGFTKPVTFEVETVHGTGTITVSGTSAFKLTDFKIDPPTALMGTIKTGDDVTVEFNLTFKNQKQ</sequence>
<dbReference type="SUPFAM" id="SSF101874">
    <property type="entry name" value="YceI-like"/>
    <property type="match status" value="1"/>
</dbReference>
<accession>A0A0L8AI92</accession>
<proteinExistence type="predicted"/>
<feature type="chain" id="PRO_5005579944" description="Lipid/polyisoprenoid-binding YceI-like domain-containing protein" evidence="1">
    <location>
        <begin position="28"/>
        <end position="196"/>
    </location>
</feature>
<dbReference type="Pfam" id="PF04264">
    <property type="entry name" value="YceI"/>
    <property type="match status" value="1"/>
</dbReference>
<dbReference type="PATRIC" id="fig|1566026.4.peg.1087"/>
<evidence type="ECO:0000313" key="4">
    <source>
        <dbReference type="Proteomes" id="UP000036908"/>
    </source>
</evidence>
<gene>
    <name evidence="3" type="ORF">OB69_13890</name>
</gene>
<dbReference type="PANTHER" id="PTHR34406">
    <property type="entry name" value="PROTEIN YCEI"/>
    <property type="match status" value="1"/>
</dbReference>
<dbReference type="RefSeq" id="WP_053224339.1">
    <property type="nucleotide sequence ID" value="NZ_JSVA01000016.1"/>
</dbReference>
<dbReference type="Proteomes" id="UP000036908">
    <property type="component" value="Unassembled WGS sequence"/>
</dbReference>
<dbReference type="EMBL" id="JSVA01000016">
    <property type="protein sequence ID" value="KOF02113.1"/>
    <property type="molecule type" value="Genomic_DNA"/>
</dbReference>
<dbReference type="Gene3D" id="2.40.128.110">
    <property type="entry name" value="Lipid/polyisoprenoid-binding, YceI-like"/>
    <property type="match status" value="1"/>
</dbReference>
<dbReference type="InterPro" id="IPR007372">
    <property type="entry name" value="Lipid/polyisoprenoid-bd_YceI"/>
</dbReference>
<feature type="signal peptide" evidence="1">
    <location>
        <begin position="1"/>
        <end position="27"/>
    </location>
</feature>
<keyword evidence="4" id="KW-1185">Reference proteome</keyword>
<evidence type="ECO:0000259" key="2">
    <source>
        <dbReference type="SMART" id="SM00867"/>
    </source>
</evidence>
<dbReference type="AlphaFoldDB" id="A0A0L8AI92"/>
<evidence type="ECO:0000256" key="1">
    <source>
        <dbReference type="SAM" id="SignalP"/>
    </source>
</evidence>
<organism evidence="3 4">
    <name type="scientific">Roseivirga seohaensis subsp. aquiponti</name>
    <dbReference type="NCBI Taxonomy" id="1566026"/>
    <lineage>
        <taxon>Bacteria</taxon>
        <taxon>Pseudomonadati</taxon>
        <taxon>Bacteroidota</taxon>
        <taxon>Cytophagia</taxon>
        <taxon>Cytophagales</taxon>
        <taxon>Roseivirgaceae</taxon>
        <taxon>Roseivirga</taxon>
    </lineage>
</organism>